<accession>A0A4E9E896</accession>
<dbReference type="EMBL" id="CAJPIJ010000148">
    <property type="protein sequence ID" value="CAG1990747.1"/>
    <property type="molecule type" value="Genomic_DNA"/>
</dbReference>
<reference evidence="3" key="1">
    <citation type="submission" date="2019-04" db="EMBL/GenBank/DDBJ databases">
        <authorList>
            <person name="Melise S."/>
            <person name="Noan J."/>
            <person name="Okalmin O."/>
        </authorList>
    </citation>
    <scope>NUCLEOTIDE SEQUENCE</scope>
    <source>
        <strain evidence="3">FN9</strain>
    </source>
</reference>
<protein>
    <submittedName>
        <fullName evidence="3">Uncharacterized protein</fullName>
    </submittedName>
</protein>
<dbReference type="Proteomes" id="UP000746612">
    <property type="component" value="Unassembled WGS sequence"/>
</dbReference>
<evidence type="ECO:0000313" key="2">
    <source>
        <dbReference type="EMBL" id="CAG1990747.1"/>
    </source>
</evidence>
<dbReference type="EMBL" id="CAAKMV010000120">
    <property type="protein sequence ID" value="VIO55445.1"/>
    <property type="molecule type" value="Genomic_DNA"/>
</dbReference>
<organism evidence="3">
    <name type="scientific">Gibberella zeae</name>
    <name type="common">Wheat head blight fungus</name>
    <name type="synonym">Fusarium graminearum</name>
    <dbReference type="NCBI Taxonomy" id="5518"/>
    <lineage>
        <taxon>Eukaryota</taxon>
        <taxon>Fungi</taxon>
        <taxon>Dikarya</taxon>
        <taxon>Ascomycota</taxon>
        <taxon>Pezizomycotina</taxon>
        <taxon>Sordariomycetes</taxon>
        <taxon>Hypocreomycetidae</taxon>
        <taxon>Hypocreales</taxon>
        <taxon>Nectriaceae</taxon>
        <taxon>Fusarium</taxon>
    </lineage>
</organism>
<evidence type="ECO:0000313" key="3">
    <source>
        <dbReference type="EMBL" id="VIO55445.1"/>
    </source>
</evidence>
<proteinExistence type="predicted"/>
<name>A0A4E9E896_GIBZA</name>
<dbReference type="AlphaFoldDB" id="A0A4E9E896"/>
<sequence>MDSLEPHNLTSDAEQGFKQGFDQTPNPRRYLMTAHCLPRLEFGFGGSKQAMTLLPRIPSLSQAYTGHSRNSIEAEPATPRHTCCPVPNDVRTTQAPRQRTTPALPPTPFCNTVSSPLQQKWDRSSTGVVARPSPVLVSAWMEFGVVSQQQQPRFRLIAKTSLSVQTPPLRKQRRKKWKRLGDVEFAGVSVMVLTPDGDLSQDSENTR</sequence>
<feature type="region of interest" description="Disordered" evidence="1">
    <location>
        <begin position="1"/>
        <end position="25"/>
    </location>
</feature>
<reference evidence="2" key="2">
    <citation type="submission" date="2021-03" db="EMBL/GenBank/DDBJ databases">
        <authorList>
            <person name="Alouane T."/>
            <person name="Langin T."/>
            <person name="Bonhomme L."/>
        </authorList>
    </citation>
    <scope>NUCLEOTIDE SEQUENCE</scope>
    <source>
        <strain evidence="2">MDC_Fg202</strain>
    </source>
</reference>
<gene>
    <name evidence="3" type="ORF">FUG_LOCUS170336</name>
    <name evidence="2" type="ORF">MDCFG202_LOCUS335268</name>
</gene>
<evidence type="ECO:0000256" key="1">
    <source>
        <dbReference type="SAM" id="MobiDB-lite"/>
    </source>
</evidence>